<name>V6LW82_9EUKA</name>
<accession>V6LW82</accession>
<protein>
    <submittedName>
        <fullName evidence="1">Uncharacterized protein</fullName>
    </submittedName>
</protein>
<dbReference type="EMBL" id="KI545975">
    <property type="protein sequence ID" value="EST48825.1"/>
    <property type="molecule type" value="Genomic_DNA"/>
</dbReference>
<reference evidence="1" key="1">
    <citation type="journal article" date="2014" name="PLoS Genet.">
        <title>The Genome of Spironucleus salmonicida Highlights a Fish Pathogen Adapted to Fluctuating Environments.</title>
        <authorList>
            <person name="Xu F."/>
            <person name="Jerlstrom-Hultqvist J."/>
            <person name="Einarsson E."/>
            <person name="Astvaldsson A."/>
            <person name="Svard S.G."/>
            <person name="Andersson J.O."/>
        </authorList>
    </citation>
    <scope>NUCLEOTIDE SEQUENCE</scope>
</reference>
<dbReference type="AlphaFoldDB" id="V6LW82"/>
<gene>
    <name evidence="1" type="ORF">SS50377_10921</name>
</gene>
<proteinExistence type="predicted"/>
<organism evidence="1">
    <name type="scientific">Spironucleus salmonicida</name>
    <dbReference type="NCBI Taxonomy" id="348837"/>
    <lineage>
        <taxon>Eukaryota</taxon>
        <taxon>Metamonada</taxon>
        <taxon>Diplomonadida</taxon>
        <taxon>Hexamitidae</taxon>
        <taxon>Hexamitinae</taxon>
        <taxon>Spironucleus</taxon>
    </lineage>
</organism>
<evidence type="ECO:0000313" key="1">
    <source>
        <dbReference type="EMBL" id="EST48825.1"/>
    </source>
</evidence>
<sequence>MKTVDCPMREIYTGRFAIISYFQSSFVPEKQYILPQKTGISPPLNEEDTTKAVANPQADRQNQSLLAGQQHFHACQHNLVRCRT</sequence>